<dbReference type="InterPro" id="IPR051533">
    <property type="entry name" value="WaaL-like"/>
</dbReference>
<dbReference type="PANTHER" id="PTHR37422">
    <property type="entry name" value="TEICHURONIC ACID BIOSYNTHESIS PROTEIN TUAE"/>
    <property type="match status" value="1"/>
</dbReference>
<name>A0A6B3N4Q4_9CYAN</name>
<dbReference type="GO" id="GO:0016874">
    <property type="term" value="F:ligase activity"/>
    <property type="evidence" value="ECO:0007669"/>
    <property type="project" value="UniProtKB-KW"/>
</dbReference>
<feature type="transmembrane region" description="Helical" evidence="5">
    <location>
        <begin position="155"/>
        <end position="174"/>
    </location>
</feature>
<keyword evidence="3 5" id="KW-1133">Transmembrane helix</keyword>
<proteinExistence type="predicted"/>
<keyword evidence="7" id="KW-0436">Ligase</keyword>
<gene>
    <name evidence="7" type="ORF">F6J89_02455</name>
</gene>
<sequence>MIFRTGASWGWGIHSITQPMIYPVTLIDYLFFFAFFFLISLRPYKASELKIIAWSFVLTALPVFIVALGEKYWDWQGKSFFYPYEYFAVIKISIEYLGVRLSAGLGNPNLLGFYCVLVLGVAIGLLLSEINNMVFWNSPEFDDNEQLPEIINGELTRLLIILFCSFLLLLMLSWSGSKNAFILFVLIIISFTIYSKSKFLAIATSTILISISISLYELGWLTLAFRRIIPTMLWSRLSNMSISTENKRIEFYQCTIDLIREKPWMGWAIGNMPQECERRLGTQTYGVNHAHNIFLQLASEIGIPFTLVLSGVIGYIVFVSIRKLVNYSSEYKGEKYIIFGFLVAAISGIIMSCFALAILHSYRLISLFCICLAIPYAAATKRRLSPTKD</sequence>
<feature type="transmembrane region" description="Helical" evidence="5">
    <location>
        <begin position="111"/>
        <end position="134"/>
    </location>
</feature>
<evidence type="ECO:0000256" key="4">
    <source>
        <dbReference type="ARBA" id="ARBA00023136"/>
    </source>
</evidence>
<evidence type="ECO:0000256" key="1">
    <source>
        <dbReference type="ARBA" id="ARBA00004141"/>
    </source>
</evidence>
<feature type="domain" description="O-antigen ligase-related" evidence="6">
    <location>
        <begin position="164"/>
        <end position="307"/>
    </location>
</feature>
<dbReference type="Pfam" id="PF04932">
    <property type="entry name" value="Wzy_C"/>
    <property type="match status" value="1"/>
</dbReference>
<reference evidence="7" key="1">
    <citation type="submission" date="2019-11" db="EMBL/GenBank/DDBJ databases">
        <title>Genomic insights into an expanded diversity of filamentous marine cyanobacteria reveals the extraordinary biosynthetic potential of Moorea and Okeania.</title>
        <authorList>
            <person name="Ferreira Leao T."/>
            <person name="Wang M."/>
            <person name="Moss N."/>
            <person name="Da Silva R."/>
            <person name="Sanders J."/>
            <person name="Nurk S."/>
            <person name="Gurevich A."/>
            <person name="Humphrey G."/>
            <person name="Reher R."/>
            <person name="Zhu Q."/>
            <person name="Belda-Ferre P."/>
            <person name="Glukhov E."/>
            <person name="Rex R."/>
            <person name="Dorrestein P.C."/>
            <person name="Knight R."/>
            <person name="Pevzner P."/>
            <person name="Gerwick W.H."/>
            <person name="Gerwick L."/>
        </authorList>
    </citation>
    <scope>NUCLEOTIDE SEQUENCE</scope>
    <source>
        <strain evidence="7">SIO1C4</strain>
    </source>
</reference>
<dbReference type="AlphaFoldDB" id="A0A6B3N4Q4"/>
<feature type="transmembrane region" description="Helical" evidence="5">
    <location>
        <begin position="51"/>
        <end position="69"/>
    </location>
</feature>
<dbReference type="PANTHER" id="PTHR37422:SF17">
    <property type="entry name" value="O-ANTIGEN LIGASE"/>
    <property type="match status" value="1"/>
</dbReference>
<evidence type="ECO:0000259" key="6">
    <source>
        <dbReference type="Pfam" id="PF04932"/>
    </source>
</evidence>
<organism evidence="7">
    <name type="scientific">Symploca sp. SIO1C4</name>
    <dbReference type="NCBI Taxonomy" id="2607765"/>
    <lineage>
        <taxon>Bacteria</taxon>
        <taxon>Bacillati</taxon>
        <taxon>Cyanobacteriota</taxon>
        <taxon>Cyanophyceae</taxon>
        <taxon>Coleofasciculales</taxon>
        <taxon>Coleofasciculaceae</taxon>
        <taxon>Symploca</taxon>
    </lineage>
</organism>
<accession>A0A6B3N4Q4</accession>
<comment type="caution">
    <text evidence="7">The sequence shown here is derived from an EMBL/GenBank/DDBJ whole genome shotgun (WGS) entry which is preliminary data.</text>
</comment>
<evidence type="ECO:0000313" key="7">
    <source>
        <dbReference type="EMBL" id="NER26503.1"/>
    </source>
</evidence>
<comment type="subcellular location">
    <subcellularLocation>
        <location evidence="1">Membrane</location>
        <topology evidence="1">Multi-pass membrane protein</topology>
    </subcellularLocation>
</comment>
<dbReference type="GO" id="GO:0016020">
    <property type="term" value="C:membrane"/>
    <property type="evidence" value="ECO:0007669"/>
    <property type="project" value="UniProtKB-SubCell"/>
</dbReference>
<keyword evidence="4 5" id="KW-0472">Membrane</keyword>
<feature type="transmembrane region" description="Helical" evidence="5">
    <location>
        <begin position="207"/>
        <end position="229"/>
    </location>
</feature>
<evidence type="ECO:0000256" key="5">
    <source>
        <dbReference type="SAM" id="Phobius"/>
    </source>
</evidence>
<evidence type="ECO:0000256" key="3">
    <source>
        <dbReference type="ARBA" id="ARBA00022989"/>
    </source>
</evidence>
<protein>
    <submittedName>
        <fullName evidence="7">O-antigen ligase family protein</fullName>
    </submittedName>
</protein>
<keyword evidence="2 5" id="KW-0812">Transmembrane</keyword>
<feature type="transmembrane region" description="Helical" evidence="5">
    <location>
        <begin position="336"/>
        <end position="358"/>
    </location>
</feature>
<dbReference type="InterPro" id="IPR007016">
    <property type="entry name" value="O-antigen_ligase-rel_domated"/>
</dbReference>
<evidence type="ECO:0000256" key="2">
    <source>
        <dbReference type="ARBA" id="ARBA00022692"/>
    </source>
</evidence>
<feature type="transmembrane region" description="Helical" evidence="5">
    <location>
        <begin position="20"/>
        <end position="39"/>
    </location>
</feature>
<feature type="transmembrane region" description="Helical" evidence="5">
    <location>
        <begin position="364"/>
        <end position="380"/>
    </location>
</feature>
<dbReference type="EMBL" id="JAAHFQ010000032">
    <property type="protein sequence ID" value="NER26503.1"/>
    <property type="molecule type" value="Genomic_DNA"/>
</dbReference>
<feature type="transmembrane region" description="Helical" evidence="5">
    <location>
        <begin position="301"/>
        <end position="324"/>
    </location>
</feature>
<feature type="transmembrane region" description="Helical" evidence="5">
    <location>
        <begin position="180"/>
        <end position="195"/>
    </location>
</feature>